<dbReference type="Gene3D" id="3.90.320.10">
    <property type="match status" value="1"/>
</dbReference>
<evidence type="ECO:0000259" key="16">
    <source>
        <dbReference type="PROSITE" id="PS51198"/>
    </source>
</evidence>
<evidence type="ECO:0000256" key="12">
    <source>
        <dbReference type="ARBA" id="ARBA00034617"/>
    </source>
</evidence>
<comment type="caution">
    <text evidence="18">The sequence shown here is derived from an EMBL/GenBank/DDBJ whole genome shotgun (WGS) entry which is preliminary data.</text>
</comment>
<protein>
    <recommendedName>
        <fullName evidence="13">DNA 3'-5' helicase</fullName>
        <ecNumber evidence="13">5.6.2.4</ecNumber>
    </recommendedName>
</protein>
<dbReference type="SUPFAM" id="SSF52540">
    <property type="entry name" value="P-loop containing nucleoside triphosphate hydrolases"/>
    <property type="match status" value="1"/>
</dbReference>
<gene>
    <name evidence="18" type="ORF">AUR04nite_32570</name>
</gene>
<dbReference type="Proteomes" id="UP000316612">
    <property type="component" value="Unassembled WGS sequence"/>
</dbReference>
<keyword evidence="11" id="KW-0413">Isomerase</keyword>
<name>A0A4Y4DVU7_GLUUR</name>
<feature type="domain" description="UvrD-like helicase C-terminal" evidence="17">
    <location>
        <begin position="355"/>
        <end position="684"/>
    </location>
</feature>
<evidence type="ECO:0000256" key="14">
    <source>
        <dbReference type="ARBA" id="ARBA00048988"/>
    </source>
</evidence>
<keyword evidence="4" id="KW-0227">DNA damage</keyword>
<dbReference type="RefSeq" id="WP_141367134.1">
    <property type="nucleotide sequence ID" value="NZ_BAAAJL010000010.1"/>
</dbReference>
<dbReference type="EC" id="5.6.2.4" evidence="13"/>
<dbReference type="PROSITE" id="PS51217">
    <property type="entry name" value="UVRD_HELICASE_CTER"/>
    <property type="match status" value="1"/>
</dbReference>
<evidence type="ECO:0000256" key="7">
    <source>
        <dbReference type="ARBA" id="ARBA00022839"/>
    </source>
</evidence>
<evidence type="ECO:0000256" key="5">
    <source>
        <dbReference type="ARBA" id="ARBA00022801"/>
    </source>
</evidence>
<dbReference type="OrthoDB" id="4812256at2"/>
<dbReference type="AlphaFoldDB" id="A0A4Y4DVU7"/>
<keyword evidence="9" id="KW-0238">DNA-binding</keyword>
<comment type="catalytic activity">
    <reaction evidence="14">
        <text>ATP + H2O = ADP + phosphate + H(+)</text>
        <dbReference type="Rhea" id="RHEA:13065"/>
        <dbReference type="ChEBI" id="CHEBI:15377"/>
        <dbReference type="ChEBI" id="CHEBI:15378"/>
        <dbReference type="ChEBI" id="CHEBI:30616"/>
        <dbReference type="ChEBI" id="CHEBI:43474"/>
        <dbReference type="ChEBI" id="CHEBI:456216"/>
        <dbReference type="EC" id="5.6.2.4"/>
    </reaction>
</comment>
<dbReference type="InterPro" id="IPR011335">
    <property type="entry name" value="Restrct_endonuc-II-like"/>
</dbReference>
<evidence type="ECO:0000256" key="2">
    <source>
        <dbReference type="ARBA" id="ARBA00022722"/>
    </source>
</evidence>
<dbReference type="InterPro" id="IPR000212">
    <property type="entry name" value="DNA_helicase_UvrD/REP"/>
</dbReference>
<dbReference type="Pfam" id="PF00580">
    <property type="entry name" value="UvrD-helicase"/>
    <property type="match status" value="1"/>
</dbReference>
<keyword evidence="2" id="KW-0540">Nuclease</keyword>
<dbReference type="InterPro" id="IPR014017">
    <property type="entry name" value="DNA_helicase_UvrD-like_C"/>
</dbReference>
<dbReference type="Gene3D" id="1.10.10.160">
    <property type="match status" value="1"/>
</dbReference>
<dbReference type="GO" id="GO:0043138">
    <property type="term" value="F:3'-5' DNA helicase activity"/>
    <property type="evidence" value="ECO:0007669"/>
    <property type="project" value="UniProtKB-EC"/>
</dbReference>
<dbReference type="GO" id="GO:0033202">
    <property type="term" value="C:DNA helicase complex"/>
    <property type="evidence" value="ECO:0007669"/>
    <property type="project" value="TreeGrafter"/>
</dbReference>
<comment type="catalytic activity">
    <reaction evidence="12">
        <text>Couples ATP hydrolysis with the unwinding of duplex DNA by translocating in the 3'-5' direction.</text>
        <dbReference type="EC" id="5.6.2.4"/>
    </reaction>
</comment>
<dbReference type="InterPro" id="IPR013986">
    <property type="entry name" value="DExx_box_DNA_helicase_dom_sf"/>
</dbReference>
<dbReference type="Pfam" id="PF12705">
    <property type="entry name" value="PDDEXK_1"/>
    <property type="match status" value="1"/>
</dbReference>
<accession>A0A4Y4DVU7</accession>
<evidence type="ECO:0000313" key="18">
    <source>
        <dbReference type="EMBL" id="GED07725.1"/>
    </source>
</evidence>
<evidence type="ECO:0000256" key="9">
    <source>
        <dbReference type="ARBA" id="ARBA00023125"/>
    </source>
</evidence>
<dbReference type="GO" id="GO:0005829">
    <property type="term" value="C:cytosol"/>
    <property type="evidence" value="ECO:0007669"/>
    <property type="project" value="TreeGrafter"/>
</dbReference>
<proteinExistence type="inferred from homology"/>
<evidence type="ECO:0000256" key="11">
    <source>
        <dbReference type="ARBA" id="ARBA00023235"/>
    </source>
</evidence>
<evidence type="ECO:0000256" key="15">
    <source>
        <dbReference type="PROSITE-ProRule" id="PRU00560"/>
    </source>
</evidence>
<dbReference type="InterPro" id="IPR027417">
    <property type="entry name" value="P-loop_NTPase"/>
</dbReference>
<keyword evidence="5 15" id="KW-0378">Hydrolase</keyword>
<dbReference type="PANTHER" id="PTHR11070">
    <property type="entry name" value="UVRD / RECB / PCRA DNA HELICASE FAMILY MEMBER"/>
    <property type="match status" value="1"/>
</dbReference>
<feature type="binding site" evidence="15">
    <location>
        <begin position="40"/>
        <end position="47"/>
    </location>
    <ligand>
        <name>ATP</name>
        <dbReference type="ChEBI" id="CHEBI:30616"/>
    </ligand>
</feature>
<keyword evidence="7" id="KW-0269">Exonuclease</keyword>
<evidence type="ECO:0000259" key="17">
    <source>
        <dbReference type="PROSITE" id="PS51217"/>
    </source>
</evidence>
<evidence type="ECO:0000256" key="10">
    <source>
        <dbReference type="ARBA" id="ARBA00023204"/>
    </source>
</evidence>
<dbReference type="GO" id="GO:0005524">
    <property type="term" value="F:ATP binding"/>
    <property type="evidence" value="ECO:0007669"/>
    <property type="project" value="UniProtKB-UniRule"/>
</dbReference>
<keyword evidence="3 15" id="KW-0547">Nucleotide-binding</keyword>
<evidence type="ECO:0000256" key="13">
    <source>
        <dbReference type="ARBA" id="ARBA00034808"/>
    </source>
</evidence>
<keyword evidence="8 15" id="KW-0067">ATP-binding</keyword>
<evidence type="ECO:0000256" key="6">
    <source>
        <dbReference type="ARBA" id="ARBA00022806"/>
    </source>
</evidence>
<dbReference type="PANTHER" id="PTHR11070:SF55">
    <property type="entry name" value="DNA 3'-5' HELICASE"/>
    <property type="match status" value="1"/>
</dbReference>
<evidence type="ECO:0000256" key="1">
    <source>
        <dbReference type="ARBA" id="ARBA00009922"/>
    </source>
</evidence>
<dbReference type="InterPro" id="IPR011604">
    <property type="entry name" value="PDDEXK-like_dom_sf"/>
</dbReference>
<keyword evidence="10" id="KW-0234">DNA repair</keyword>
<dbReference type="InterPro" id="IPR014016">
    <property type="entry name" value="UvrD-like_ATP-bd"/>
</dbReference>
<dbReference type="Pfam" id="PF13361">
    <property type="entry name" value="UvrD_C"/>
    <property type="match status" value="1"/>
</dbReference>
<dbReference type="GO" id="GO:0000725">
    <property type="term" value="P:recombinational repair"/>
    <property type="evidence" value="ECO:0007669"/>
    <property type="project" value="TreeGrafter"/>
</dbReference>
<dbReference type="CDD" id="cd17932">
    <property type="entry name" value="DEXQc_UvrD"/>
    <property type="match status" value="1"/>
</dbReference>
<dbReference type="Gene3D" id="3.40.50.300">
    <property type="entry name" value="P-loop containing nucleotide triphosphate hydrolases"/>
    <property type="match status" value="3"/>
</dbReference>
<dbReference type="InterPro" id="IPR038726">
    <property type="entry name" value="PDDEXK_AddAB-type"/>
</dbReference>
<dbReference type="PROSITE" id="PS51198">
    <property type="entry name" value="UVRD_HELICASE_ATP_BIND"/>
    <property type="match status" value="1"/>
</dbReference>
<dbReference type="Gene3D" id="1.10.486.10">
    <property type="entry name" value="PCRA, domain 4"/>
    <property type="match status" value="1"/>
</dbReference>
<keyword evidence="19" id="KW-1185">Reference proteome</keyword>
<dbReference type="SUPFAM" id="SSF52980">
    <property type="entry name" value="Restriction endonuclease-like"/>
    <property type="match status" value="1"/>
</dbReference>
<dbReference type="GO" id="GO:0003677">
    <property type="term" value="F:DNA binding"/>
    <property type="evidence" value="ECO:0007669"/>
    <property type="project" value="UniProtKB-KW"/>
</dbReference>
<dbReference type="GO" id="GO:0004527">
    <property type="term" value="F:exonuclease activity"/>
    <property type="evidence" value="ECO:0007669"/>
    <property type="project" value="UniProtKB-KW"/>
</dbReference>
<evidence type="ECO:0000256" key="3">
    <source>
        <dbReference type="ARBA" id="ARBA00022741"/>
    </source>
</evidence>
<keyword evidence="6 15" id="KW-0347">Helicase</keyword>
<evidence type="ECO:0000256" key="4">
    <source>
        <dbReference type="ARBA" id="ARBA00022763"/>
    </source>
</evidence>
<reference evidence="18 19" key="1">
    <citation type="submission" date="2019-06" db="EMBL/GenBank/DDBJ databases">
        <title>Whole genome shotgun sequence of Glutamicibacter uratoxydans NBRC 15515.</title>
        <authorList>
            <person name="Hosoyama A."/>
            <person name="Uohara A."/>
            <person name="Ohji S."/>
            <person name="Ichikawa N."/>
        </authorList>
    </citation>
    <scope>NUCLEOTIDE SEQUENCE [LARGE SCALE GENOMIC DNA]</scope>
    <source>
        <strain evidence="18 19">NBRC 15515</strain>
    </source>
</reference>
<feature type="domain" description="UvrD-like helicase ATP-binding" evidence="16">
    <location>
        <begin position="19"/>
        <end position="354"/>
    </location>
</feature>
<evidence type="ECO:0000313" key="19">
    <source>
        <dbReference type="Proteomes" id="UP000316612"/>
    </source>
</evidence>
<dbReference type="EMBL" id="BJNY01000025">
    <property type="protein sequence ID" value="GED07725.1"/>
    <property type="molecule type" value="Genomic_DNA"/>
</dbReference>
<organism evidence="18 19">
    <name type="scientific">Glutamicibacter uratoxydans</name>
    <name type="common">Arthrobacter uratoxydans</name>
    <dbReference type="NCBI Taxonomy" id="43667"/>
    <lineage>
        <taxon>Bacteria</taxon>
        <taxon>Bacillati</taxon>
        <taxon>Actinomycetota</taxon>
        <taxon>Actinomycetes</taxon>
        <taxon>Micrococcales</taxon>
        <taxon>Micrococcaceae</taxon>
        <taxon>Glutamicibacter</taxon>
    </lineage>
</organism>
<comment type="similarity">
    <text evidence="1">Belongs to the helicase family. UvrD subfamily.</text>
</comment>
<evidence type="ECO:0000256" key="8">
    <source>
        <dbReference type="ARBA" id="ARBA00022840"/>
    </source>
</evidence>
<sequence length="1114" mass="123158">MSQIKYTPQELSEALGEKFPPTEQQAQIIAAPLEPMLVIAGAGSGKTKTMADKVVWLVANQLVRPEEILGVTFTRKAAGELSIRIRAKIAQLVAAGLLSEETTRDFLDPVVSTYHSYANTLVQDHGLRLGLEEDSTLLGAAQSWQLAHSVLESYTGDYQHLNSATSTLIDAIVSFSSESSEHLVEAPQAHQWIEDLLSRLRALPMDAEKKKNPTQAALKLLDKLASRATIAELSEEYAKAKKKLGVMDYGDLVAYAARIAQEVPAAALAEKASHKIVLLDEFQDTSHAQMVLFSQLYGQGHPVTAVGDPNQSIYGFRGASAGQLFRFPQEFPIIRESGREPAHVNHLTIAWRNTVHVLDAANAITAGARSRSTGPVSVKPLEPSAFAQPGQVVLNRCATVRDEANGIADLIVDAGRANPDGSLKTSAVLSRNRTQLAAMAEVLEERGIDYQFVGLSGLLNTPELTDLVATLHVLVDPLRSDKLMRLLAGARWRMGAADLAAFADWSRQLERRRTRALNSDGSQQPELPLPQDDNYEMLRAELNDSASLVEALDFLPPEDWQSSEGRSLTEEGRLRLAALRSELAALRLIANDDLEALIREVERSMNLDIEVAVRPWIQPEKSRANLDAFADVVREYCRNAPRVELAGFLMWLEQAAEKEKGLPLPGEDADPQAVQLLTIHASKGLEWDNVAVMSMNEGVFPGSKSDRWTSGDKALPWPLRGDSQDLPQWDTDQPALKELMEAESIFNSEVEDHHIEEERRLAYVALTRAKSLLIASSSIWTSTRSKPTPPSLFFNALVPLTMGEQPSAKIGVWVNDEDAPEQNPSRMTPLEATWPYDPLLGPEITGGVVQGPAPYSRREVLESMAQDLAQADQTRQLRTSIGQEWAQEAQRLLAHRDFLANRDNDVQLPEHVRASMFVELAEDPKAVLENLRRPVPRRPGLAARRGTAFHAWIEDYYEKTSMLDLGDIMEPADSYLDEALDLESMKEAFLASEWANLQPAYVEVPLETRVGPVAVRGRIDAVFQLEDGTWLMLDWKTGRVPSGKDLKSKLVQLAVYRLGWSRLHGIDLEKIKAAFYYVAAGITIHAQHLSSEQELEEMITEAFNQLGGQEVSPS</sequence>